<proteinExistence type="predicted"/>
<feature type="transmembrane region" description="Helical" evidence="1">
    <location>
        <begin position="136"/>
        <end position="159"/>
    </location>
</feature>
<name>A0ABS5EWK9_9PROT</name>
<dbReference type="PANTHER" id="PTHR23537:SF1">
    <property type="entry name" value="SUGAR TRANSPORTER"/>
    <property type="match status" value="1"/>
</dbReference>
<feature type="transmembrane region" description="Helical" evidence="1">
    <location>
        <begin position="109"/>
        <end position="129"/>
    </location>
</feature>
<dbReference type="SUPFAM" id="SSF103473">
    <property type="entry name" value="MFS general substrate transporter"/>
    <property type="match status" value="1"/>
</dbReference>
<evidence type="ECO:0000256" key="1">
    <source>
        <dbReference type="SAM" id="Phobius"/>
    </source>
</evidence>
<feature type="transmembrane region" description="Helical" evidence="1">
    <location>
        <begin position="79"/>
        <end position="103"/>
    </location>
</feature>
<feature type="transmembrane region" description="Helical" evidence="1">
    <location>
        <begin position="324"/>
        <end position="349"/>
    </location>
</feature>
<feature type="transmembrane region" description="Helical" evidence="1">
    <location>
        <begin position="203"/>
        <end position="223"/>
    </location>
</feature>
<reference evidence="3" key="1">
    <citation type="journal article" date="2021" name="Syst. Appl. Microbiol.">
        <title>Roseomonas hellenica sp. nov., isolated from roots of wild-growing Alkanna tinctoria.</title>
        <authorList>
            <person name="Rat A."/>
            <person name="Naranjo H.D."/>
            <person name="Lebbe L."/>
            <person name="Cnockaert M."/>
            <person name="Krigas N."/>
            <person name="Grigoriadou K."/>
            <person name="Maloupa E."/>
            <person name="Willems A."/>
        </authorList>
    </citation>
    <scope>NUCLEOTIDE SEQUENCE [LARGE SCALE GENOMIC DNA]</scope>
    <source>
        <strain evidence="3">LMG 31523</strain>
    </source>
</reference>
<keyword evidence="1" id="KW-0472">Membrane</keyword>
<evidence type="ECO:0000313" key="3">
    <source>
        <dbReference type="Proteomes" id="UP001196870"/>
    </source>
</evidence>
<feature type="transmembrane region" description="Helical" evidence="1">
    <location>
        <begin position="267"/>
        <end position="284"/>
    </location>
</feature>
<feature type="transmembrane region" description="Helical" evidence="1">
    <location>
        <begin position="47"/>
        <end position="67"/>
    </location>
</feature>
<dbReference type="InterPro" id="IPR036259">
    <property type="entry name" value="MFS_trans_sf"/>
</dbReference>
<sequence length="375" mass="38067">MPRKQGDRYLPSALAGAAATAAGNGLARFAYVPLFPAMIGAGWVDGGQAGALGAVALLGSLLGTLAGRHSVERNDVPKLLNFGMLLLVLSLIACAWNAGFWWLMVWRCLAGVGGGLLMAIAGPATLAVVPPCRKGVAGGIVVAGVGFGIVGGALSVPALLHGGVAAAWSGLAALVALLWMLAHRHWPRAQLNRPPSGTPTHGNLLVVTYAVHSAGMVPPMVYLADLAVRHHHMGIGAGAMIWLVFGLAGVAGGVLAGQLADRISSRVTLQVLLGTQVLALALCIQPSTILIVPAAGLAGFAAVGVSTVTLTLAQEIAREHAVTLWIRCSASFSVTQAIVGFLLAAAFVATAESHLVVFSAGLGLSVLAFAAARRL</sequence>
<dbReference type="Gene3D" id="1.20.1250.20">
    <property type="entry name" value="MFS general substrate transporter like domains"/>
    <property type="match status" value="2"/>
</dbReference>
<feature type="transmembrane region" description="Helical" evidence="1">
    <location>
        <begin position="235"/>
        <end position="255"/>
    </location>
</feature>
<gene>
    <name evidence="2" type="ORF">GXW71_10000</name>
</gene>
<evidence type="ECO:0000313" key="2">
    <source>
        <dbReference type="EMBL" id="MBR0664683.1"/>
    </source>
</evidence>
<keyword evidence="1" id="KW-0812">Transmembrane</keyword>
<dbReference type="PANTHER" id="PTHR23537">
    <property type="match status" value="1"/>
</dbReference>
<comment type="caution">
    <text evidence="2">The sequence shown here is derived from an EMBL/GenBank/DDBJ whole genome shotgun (WGS) entry which is preliminary data.</text>
</comment>
<dbReference type="RefSeq" id="WP_211852350.1">
    <property type="nucleotide sequence ID" value="NZ_JAAGBB010000010.1"/>
</dbReference>
<dbReference type="InterPro" id="IPR010645">
    <property type="entry name" value="MFS_4"/>
</dbReference>
<dbReference type="EMBL" id="JAAGBB010000010">
    <property type="protein sequence ID" value="MBR0664683.1"/>
    <property type="molecule type" value="Genomic_DNA"/>
</dbReference>
<feature type="transmembrane region" description="Helical" evidence="1">
    <location>
        <begin position="355"/>
        <end position="372"/>
    </location>
</feature>
<protein>
    <submittedName>
        <fullName evidence="2">YbfB/YjiJ family MFS transporter</fullName>
    </submittedName>
</protein>
<organism evidence="2 3">
    <name type="scientific">Plastoroseomonas hellenica</name>
    <dbReference type="NCBI Taxonomy" id="2687306"/>
    <lineage>
        <taxon>Bacteria</taxon>
        <taxon>Pseudomonadati</taxon>
        <taxon>Pseudomonadota</taxon>
        <taxon>Alphaproteobacteria</taxon>
        <taxon>Acetobacterales</taxon>
        <taxon>Acetobacteraceae</taxon>
        <taxon>Plastoroseomonas</taxon>
    </lineage>
</organism>
<accession>A0ABS5EWK9</accession>
<keyword evidence="3" id="KW-1185">Reference proteome</keyword>
<dbReference type="Pfam" id="PF06779">
    <property type="entry name" value="MFS_4"/>
    <property type="match status" value="1"/>
</dbReference>
<keyword evidence="1" id="KW-1133">Transmembrane helix</keyword>
<feature type="transmembrane region" description="Helical" evidence="1">
    <location>
        <begin position="165"/>
        <end position="182"/>
    </location>
</feature>
<feature type="transmembrane region" description="Helical" evidence="1">
    <location>
        <begin position="290"/>
        <end position="312"/>
    </location>
</feature>
<dbReference type="Proteomes" id="UP001196870">
    <property type="component" value="Unassembled WGS sequence"/>
</dbReference>